<comment type="caution">
    <text evidence="2">The sequence shown here is derived from an EMBL/GenBank/DDBJ whole genome shotgun (WGS) entry which is preliminary data.</text>
</comment>
<evidence type="ECO:0000256" key="1">
    <source>
        <dbReference type="SAM" id="Phobius"/>
    </source>
</evidence>
<proteinExistence type="predicted"/>
<evidence type="ECO:0000313" key="3">
    <source>
        <dbReference type="Proteomes" id="UP000239549"/>
    </source>
</evidence>
<organism evidence="2 3">
    <name type="scientific">Desulfocucumis palustris</name>
    <dbReference type="NCBI Taxonomy" id="1898651"/>
    <lineage>
        <taxon>Bacteria</taxon>
        <taxon>Bacillati</taxon>
        <taxon>Bacillota</taxon>
        <taxon>Clostridia</taxon>
        <taxon>Eubacteriales</taxon>
        <taxon>Desulfocucumaceae</taxon>
        <taxon>Desulfocucumis</taxon>
    </lineage>
</organism>
<reference evidence="3" key="1">
    <citation type="submission" date="2018-02" db="EMBL/GenBank/DDBJ databases">
        <title>Genome sequence of Desulfocucumis palustris strain NAW-5.</title>
        <authorList>
            <person name="Watanabe M."/>
            <person name="Kojima H."/>
            <person name="Fukui M."/>
        </authorList>
    </citation>
    <scope>NUCLEOTIDE SEQUENCE [LARGE SCALE GENOMIC DNA]</scope>
    <source>
        <strain evidence="3">NAW-5</strain>
    </source>
</reference>
<feature type="transmembrane region" description="Helical" evidence="1">
    <location>
        <begin position="47"/>
        <end position="65"/>
    </location>
</feature>
<feature type="transmembrane region" description="Helical" evidence="1">
    <location>
        <begin position="7"/>
        <end position="27"/>
    </location>
</feature>
<keyword evidence="1" id="KW-0472">Membrane</keyword>
<keyword evidence="1" id="KW-1133">Transmembrane helix</keyword>
<protein>
    <submittedName>
        <fullName evidence="2">DUF378 domain-containing protein</fullName>
    </submittedName>
</protein>
<dbReference type="AlphaFoldDB" id="A0A2L2XAG7"/>
<dbReference type="InterPro" id="IPR007211">
    <property type="entry name" value="DUF378"/>
</dbReference>
<dbReference type="EMBL" id="BFAV01000073">
    <property type="protein sequence ID" value="GBF33052.1"/>
    <property type="molecule type" value="Genomic_DNA"/>
</dbReference>
<sequence length="75" mass="8571">MQWLNKTALVLVIIGAINWLLVGLFQWDLVTTLLGGDTVRNSSLLSRIIYTLVGISGLYLIPWLFRERLKVDQNQ</sequence>
<name>A0A2L2XAG7_9FIRM</name>
<dbReference type="Proteomes" id="UP000239549">
    <property type="component" value="Unassembled WGS sequence"/>
</dbReference>
<keyword evidence="3" id="KW-1185">Reference proteome</keyword>
<dbReference type="RefSeq" id="WP_104371501.1">
    <property type="nucleotide sequence ID" value="NZ_BFAV01000073.1"/>
</dbReference>
<dbReference type="PANTHER" id="PTHR37304:SF1">
    <property type="entry name" value="MEMBRANE PROTEIN"/>
    <property type="match status" value="1"/>
</dbReference>
<dbReference type="PANTHER" id="PTHR37304">
    <property type="entry name" value="MEMBRANE PROTEIN-RELATED"/>
    <property type="match status" value="1"/>
</dbReference>
<evidence type="ECO:0000313" key="2">
    <source>
        <dbReference type="EMBL" id="GBF33052.1"/>
    </source>
</evidence>
<dbReference type="Pfam" id="PF04070">
    <property type="entry name" value="DUF378"/>
    <property type="match status" value="1"/>
</dbReference>
<dbReference type="OrthoDB" id="9812136at2"/>
<keyword evidence="1" id="KW-0812">Transmembrane</keyword>
<gene>
    <name evidence="2" type="ORF">DCCM_2149</name>
</gene>
<accession>A0A2L2XAG7</accession>